<evidence type="ECO:0000256" key="3">
    <source>
        <dbReference type="ARBA" id="ARBA00023242"/>
    </source>
</evidence>
<evidence type="ECO:0000256" key="2">
    <source>
        <dbReference type="ARBA" id="ARBA00022884"/>
    </source>
</evidence>
<keyword evidence="7" id="KW-1185">Reference proteome</keyword>
<evidence type="ECO:0000313" key="7">
    <source>
        <dbReference type="Proteomes" id="UP001358586"/>
    </source>
</evidence>
<proteinExistence type="predicted"/>
<protein>
    <recommendedName>
        <fullName evidence="5">RRM domain-containing protein</fullName>
    </recommendedName>
</protein>
<keyword evidence="2 4" id="KW-0694">RNA-binding</keyword>
<dbReference type="SUPFAM" id="SSF54928">
    <property type="entry name" value="RNA-binding domain, RBD"/>
    <property type="match status" value="1"/>
</dbReference>
<dbReference type="PANTHER" id="PTHR13798">
    <property type="entry name" value="RNA BINDING MOTIF RBM PROTEIN -RELATED"/>
    <property type="match status" value="1"/>
</dbReference>
<name>A0ABR0PY72_GOSAR</name>
<dbReference type="EMBL" id="JARKNE010000005">
    <property type="protein sequence ID" value="KAK5831856.1"/>
    <property type="molecule type" value="Genomic_DNA"/>
</dbReference>
<dbReference type="Pfam" id="PF00076">
    <property type="entry name" value="RRM_1"/>
    <property type="match status" value="1"/>
</dbReference>
<sequence length="149" mass="16405">MAQIHVQYLAPVSGPNGIAPRPGGPQFMLTSLYVGDPDASVTDEQLIQTFSQVAQVASVRVCRDLATGRSIGYGYVNYNNPRSAARALNLLNFTPLYNKPIRIMYSQRDPSLRKSGTANIFIKETEMFKRLKKAGKCTKMVEQSGSSDD</sequence>
<dbReference type="InterPro" id="IPR000504">
    <property type="entry name" value="RRM_dom"/>
</dbReference>
<evidence type="ECO:0000313" key="6">
    <source>
        <dbReference type="EMBL" id="KAK5831856.1"/>
    </source>
</evidence>
<dbReference type="InterPro" id="IPR035979">
    <property type="entry name" value="RBD_domain_sf"/>
</dbReference>
<dbReference type="PANTHER" id="PTHR13798:SF11">
    <property type="entry name" value="RNA-BINDING PROTEIN 7-RELATED"/>
    <property type="match status" value="1"/>
</dbReference>
<feature type="domain" description="RRM" evidence="5">
    <location>
        <begin position="30"/>
        <end position="108"/>
    </location>
</feature>
<reference evidence="6 7" key="1">
    <citation type="submission" date="2023-03" db="EMBL/GenBank/DDBJ databases">
        <title>WGS of Gossypium arboreum.</title>
        <authorList>
            <person name="Yu D."/>
        </authorList>
    </citation>
    <scope>NUCLEOTIDE SEQUENCE [LARGE SCALE GENOMIC DNA]</scope>
    <source>
        <tissue evidence="6">Leaf</tissue>
    </source>
</reference>
<evidence type="ECO:0000256" key="4">
    <source>
        <dbReference type="PROSITE-ProRule" id="PRU00176"/>
    </source>
</evidence>
<dbReference type="PROSITE" id="PS50102">
    <property type="entry name" value="RRM"/>
    <property type="match status" value="1"/>
</dbReference>
<comment type="caution">
    <text evidence="6">The sequence shown here is derived from an EMBL/GenBank/DDBJ whole genome shotgun (WGS) entry which is preliminary data.</text>
</comment>
<dbReference type="Gene3D" id="3.30.70.330">
    <property type="match status" value="1"/>
</dbReference>
<gene>
    <name evidence="6" type="ORF">PVK06_015655</name>
</gene>
<accession>A0ABR0PY72</accession>
<evidence type="ECO:0000256" key="1">
    <source>
        <dbReference type="ARBA" id="ARBA00004642"/>
    </source>
</evidence>
<dbReference type="SMART" id="SM00360">
    <property type="entry name" value="RRM"/>
    <property type="match status" value="1"/>
</dbReference>
<evidence type="ECO:0000259" key="5">
    <source>
        <dbReference type="PROSITE" id="PS50102"/>
    </source>
</evidence>
<organism evidence="6 7">
    <name type="scientific">Gossypium arboreum</name>
    <name type="common">Tree cotton</name>
    <name type="synonym">Gossypium nanking</name>
    <dbReference type="NCBI Taxonomy" id="29729"/>
    <lineage>
        <taxon>Eukaryota</taxon>
        <taxon>Viridiplantae</taxon>
        <taxon>Streptophyta</taxon>
        <taxon>Embryophyta</taxon>
        <taxon>Tracheophyta</taxon>
        <taxon>Spermatophyta</taxon>
        <taxon>Magnoliopsida</taxon>
        <taxon>eudicotyledons</taxon>
        <taxon>Gunneridae</taxon>
        <taxon>Pentapetalae</taxon>
        <taxon>rosids</taxon>
        <taxon>malvids</taxon>
        <taxon>Malvales</taxon>
        <taxon>Malvaceae</taxon>
        <taxon>Malvoideae</taxon>
        <taxon>Gossypium</taxon>
    </lineage>
</organism>
<dbReference type="InterPro" id="IPR012677">
    <property type="entry name" value="Nucleotide-bd_a/b_plait_sf"/>
</dbReference>
<keyword evidence="3" id="KW-0539">Nucleus</keyword>
<dbReference type="InterPro" id="IPR052285">
    <property type="entry name" value="NEXT_complex_subunit"/>
</dbReference>
<comment type="subcellular location">
    <subcellularLocation>
        <location evidence="1">Nucleus</location>
        <location evidence="1">Nucleoplasm</location>
    </subcellularLocation>
</comment>
<dbReference type="Proteomes" id="UP001358586">
    <property type="component" value="Chromosome 5"/>
</dbReference>